<protein>
    <submittedName>
        <fullName evidence="2">Uncharacterized protein</fullName>
    </submittedName>
</protein>
<feature type="transmembrane region" description="Helical" evidence="1">
    <location>
        <begin position="12"/>
        <end position="32"/>
    </location>
</feature>
<accession>A0ABT3K1X1</accession>
<organism evidence="2 3">
    <name type="scientific">Gluconacetobacter entanii</name>
    <dbReference type="NCBI Taxonomy" id="108528"/>
    <lineage>
        <taxon>Bacteria</taxon>
        <taxon>Pseudomonadati</taxon>
        <taxon>Pseudomonadota</taxon>
        <taxon>Alphaproteobacteria</taxon>
        <taxon>Acetobacterales</taxon>
        <taxon>Acetobacteraceae</taxon>
        <taxon>Gluconacetobacter</taxon>
    </lineage>
</organism>
<name>A0ABT3K1X1_9PROT</name>
<keyword evidence="1" id="KW-1133">Transmembrane helix</keyword>
<evidence type="ECO:0000313" key="3">
    <source>
        <dbReference type="Proteomes" id="UP001526337"/>
    </source>
</evidence>
<keyword evidence="1" id="KW-0812">Transmembrane</keyword>
<dbReference type="Proteomes" id="UP001526337">
    <property type="component" value="Unassembled WGS sequence"/>
</dbReference>
<keyword evidence="3" id="KW-1185">Reference proteome</keyword>
<sequence length="231" mass="26956">MSYFMLETAGVSVVASGATVFGVFKLFGGKILDYHFGKRMERIKADNQIEISKLESQLDGKLDRATKFHVLEYQIYPEIWDKLVSARAATESYITGMFQHSYSPDMPRQEQEKELDRLKISYEDKQKIMSSHDGARAFHEVLTKMIYEDSTEKYSDFQNTFAKNSIFFPTVFCTDLLAASNKIREALLKTNPHRRPDWDKRYEVLEKFKRECNPIVESIQAYIRQHLSPRP</sequence>
<keyword evidence="1" id="KW-0472">Membrane</keyword>
<dbReference type="EMBL" id="JANGSQ010000076">
    <property type="protein sequence ID" value="MCW4589399.1"/>
    <property type="molecule type" value="Genomic_DNA"/>
</dbReference>
<dbReference type="RefSeq" id="WP_171789659.1">
    <property type="nucleotide sequence ID" value="NZ_JABJWD010000004.1"/>
</dbReference>
<proteinExistence type="predicted"/>
<gene>
    <name evidence="2" type="ORF">NO263_02200</name>
</gene>
<reference evidence="2 3" key="1">
    <citation type="submission" date="2022-07" db="EMBL/GenBank/DDBJ databases">
        <title>Genome stability of Gluconacetobacter entanii AV429.</title>
        <authorList>
            <person name="Trcek J."/>
            <person name="Cepec E."/>
        </authorList>
    </citation>
    <scope>NUCLEOTIDE SEQUENCE [LARGE SCALE GENOMIC DNA]</scope>
    <source>
        <strain evidence="2 3">AV429_2022</strain>
    </source>
</reference>
<evidence type="ECO:0000313" key="2">
    <source>
        <dbReference type="EMBL" id="MCW4589399.1"/>
    </source>
</evidence>
<evidence type="ECO:0000256" key="1">
    <source>
        <dbReference type="SAM" id="Phobius"/>
    </source>
</evidence>
<comment type="caution">
    <text evidence="2">The sequence shown here is derived from an EMBL/GenBank/DDBJ whole genome shotgun (WGS) entry which is preliminary data.</text>
</comment>